<sequence>MKRIRASLCGLAVLCALSAVAQTEATPATAEIVMAQDLREEIQHLPVTVKDLYGRQETRQIPVTIFRPQGNGPFPLVIMNHGRAVSEKRAQQGRQRYENLARYLVDKGFVVFVPTRVGYGETYGDFDPESSGNCNALRLEPMTLAASDQVLATLAWAQTLPYVDARRWLVMGQSVGGLTTVATVTRNPPGLVGAINFAGGTGGDPDKHTGQPCSPQATERLWLDKASGAKVPMLWLYWANDKYWGEATPKRWHNAWVSGGGAAEFHTLPAAGTDGHSGLLIDMDTWVPLVEQYLRKVGFATSGVIVRPLATAYARVDEADKVPVNKATQDGLYRKFLEAKTPRAFAVGKKGSSGYATGDWAIGRAIGFCQARRGDSCKLYAVDDQVVWTKD</sequence>
<evidence type="ECO:0000256" key="2">
    <source>
        <dbReference type="SAM" id="SignalP"/>
    </source>
</evidence>
<proteinExistence type="predicted"/>
<organism evidence="4 5">
    <name type="scientific">Rhodoferax saidenbachensis</name>
    <dbReference type="NCBI Taxonomy" id="1484693"/>
    <lineage>
        <taxon>Bacteria</taxon>
        <taxon>Pseudomonadati</taxon>
        <taxon>Pseudomonadota</taxon>
        <taxon>Betaproteobacteria</taxon>
        <taxon>Burkholderiales</taxon>
        <taxon>Comamonadaceae</taxon>
        <taxon>Rhodoferax</taxon>
    </lineage>
</organism>
<dbReference type="GO" id="GO:0052689">
    <property type="term" value="F:carboxylic ester hydrolase activity"/>
    <property type="evidence" value="ECO:0007669"/>
    <property type="project" value="UniProtKB-ARBA"/>
</dbReference>
<feature type="chain" id="PRO_5010206190" description="Xaa-Pro dipeptidyl-peptidase-like domain-containing protein" evidence="2">
    <location>
        <begin position="22"/>
        <end position="391"/>
    </location>
</feature>
<dbReference type="InterPro" id="IPR000383">
    <property type="entry name" value="Xaa-Pro-like_dom"/>
</dbReference>
<dbReference type="InterPro" id="IPR029058">
    <property type="entry name" value="AB_hydrolase_fold"/>
</dbReference>
<keyword evidence="5" id="KW-1185">Reference proteome</keyword>
<dbReference type="Pfam" id="PF02129">
    <property type="entry name" value="Peptidase_S15"/>
    <property type="match status" value="1"/>
</dbReference>
<dbReference type="PANTHER" id="PTHR22946:SF9">
    <property type="entry name" value="POLYKETIDE TRANSFERASE AF380"/>
    <property type="match status" value="1"/>
</dbReference>
<dbReference type="AlphaFoldDB" id="A0A1P8K6P2"/>
<feature type="signal peptide" evidence="2">
    <location>
        <begin position="1"/>
        <end position="21"/>
    </location>
</feature>
<dbReference type="EMBL" id="CP019239">
    <property type="protein sequence ID" value="APW41672.1"/>
    <property type="molecule type" value="Genomic_DNA"/>
</dbReference>
<evidence type="ECO:0000313" key="4">
    <source>
        <dbReference type="EMBL" id="APW41672.1"/>
    </source>
</evidence>
<feature type="domain" description="Xaa-Pro dipeptidyl-peptidase-like" evidence="3">
    <location>
        <begin position="60"/>
        <end position="203"/>
    </location>
</feature>
<evidence type="ECO:0000313" key="5">
    <source>
        <dbReference type="Proteomes" id="UP000186110"/>
    </source>
</evidence>
<evidence type="ECO:0000259" key="3">
    <source>
        <dbReference type="Pfam" id="PF02129"/>
    </source>
</evidence>
<dbReference type="SUPFAM" id="SSF53474">
    <property type="entry name" value="alpha/beta-Hydrolases"/>
    <property type="match status" value="1"/>
</dbReference>
<keyword evidence="1" id="KW-0378">Hydrolase</keyword>
<dbReference type="KEGG" id="rsb:RS694_03320"/>
<keyword evidence="2" id="KW-0732">Signal</keyword>
<accession>A0A1P8K6P2</accession>
<dbReference type="Proteomes" id="UP000186110">
    <property type="component" value="Chromosome"/>
</dbReference>
<dbReference type="STRING" id="1484693.RS694_03320"/>
<dbReference type="InterPro" id="IPR050261">
    <property type="entry name" value="FrsA_esterase"/>
</dbReference>
<name>A0A1P8K6P2_9BURK</name>
<gene>
    <name evidence="4" type="ORF">RS694_03320</name>
</gene>
<dbReference type="eggNOG" id="COG0412">
    <property type="taxonomic scope" value="Bacteria"/>
</dbReference>
<reference evidence="4 5" key="1">
    <citation type="submission" date="2017-01" db="EMBL/GenBank/DDBJ databases">
        <authorList>
            <person name="Mah S.A."/>
            <person name="Swanson W.J."/>
            <person name="Moy G.W."/>
            <person name="Vacquier V.D."/>
        </authorList>
    </citation>
    <scope>NUCLEOTIDE SEQUENCE [LARGE SCALE GENOMIC DNA]</scope>
    <source>
        <strain evidence="4 5">DSM 22694</strain>
    </source>
</reference>
<dbReference type="Gene3D" id="3.40.50.1820">
    <property type="entry name" value="alpha/beta hydrolase"/>
    <property type="match status" value="1"/>
</dbReference>
<protein>
    <recommendedName>
        <fullName evidence="3">Xaa-Pro dipeptidyl-peptidase-like domain-containing protein</fullName>
    </recommendedName>
</protein>
<evidence type="ECO:0000256" key="1">
    <source>
        <dbReference type="ARBA" id="ARBA00022801"/>
    </source>
</evidence>
<dbReference type="RefSeq" id="WP_029706207.1">
    <property type="nucleotide sequence ID" value="NZ_CP019239.1"/>
</dbReference>
<dbReference type="PANTHER" id="PTHR22946">
    <property type="entry name" value="DIENELACTONE HYDROLASE DOMAIN-CONTAINING PROTEIN-RELATED"/>
    <property type="match status" value="1"/>
</dbReference>